<proteinExistence type="predicted"/>
<comment type="caution">
    <text evidence="2">The sequence shown here is derived from an EMBL/GenBank/DDBJ whole genome shotgun (WGS) entry which is preliminary data.</text>
</comment>
<evidence type="ECO:0000313" key="3">
    <source>
        <dbReference type="Proteomes" id="UP001149140"/>
    </source>
</evidence>
<protein>
    <submittedName>
        <fullName evidence="2">Uncharacterized protein</fullName>
    </submittedName>
</protein>
<dbReference type="RefSeq" id="WP_270044745.1">
    <property type="nucleotide sequence ID" value="NZ_JAPDOD010000047.1"/>
</dbReference>
<dbReference type="Proteomes" id="UP001149140">
    <property type="component" value="Unassembled WGS sequence"/>
</dbReference>
<feature type="transmembrane region" description="Helical" evidence="1">
    <location>
        <begin position="20"/>
        <end position="45"/>
    </location>
</feature>
<dbReference type="EMBL" id="JAPDOD010000047">
    <property type="protein sequence ID" value="MDA0165488.1"/>
    <property type="molecule type" value="Genomic_DNA"/>
</dbReference>
<gene>
    <name evidence="2" type="ORF">OM076_34785</name>
</gene>
<keyword evidence="3" id="KW-1185">Reference proteome</keyword>
<name>A0A9X3N604_9ACTN</name>
<accession>A0A9X3N604</accession>
<reference evidence="2" key="1">
    <citation type="submission" date="2022-10" db="EMBL/GenBank/DDBJ databases">
        <title>The WGS of Solirubrobacter ginsenosidimutans DSM 21036.</title>
        <authorList>
            <person name="Jiang Z."/>
        </authorList>
    </citation>
    <scope>NUCLEOTIDE SEQUENCE</scope>
    <source>
        <strain evidence="2">DSM 21036</strain>
    </source>
</reference>
<evidence type="ECO:0000256" key="1">
    <source>
        <dbReference type="SAM" id="Phobius"/>
    </source>
</evidence>
<organism evidence="2 3">
    <name type="scientific">Solirubrobacter ginsenosidimutans</name>
    <dbReference type="NCBI Taxonomy" id="490573"/>
    <lineage>
        <taxon>Bacteria</taxon>
        <taxon>Bacillati</taxon>
        <taxon>Actinomycetota</taxon>
        <taxon>Thermoleophilia</taxon>
        <taxon>Solirubrobacterales</taxon>
        <taxon>Solirubrobacteraceae</taxon>
        <taxon>Solirubrobacter</taxon>
    </lineage>
</organism>
<sequence length="48" mass="5447">MPAIEPFAPRRQDEPPPRGVRWRFALAAVITVILMFASIALLAWLPLF</sequence>
<keyword evidence="1" id="KW-1133">Transmembrane helix</keyword>
<keyword evidence="1" id="KW-0472">Membrane</keyword>
<evidence type="ECO:0000313" key="2">
    <source>
        <dbReference type="EMBL" id="MDA0165488.1"/>
    </source>
</evidence>
<dbReference type="AlphaFoldDB" id="A0A9X3N604"/>
<keyword evidence="1" id="KW-0812">Transmembrane</keyword>